<keyword evidence="5" id="KW-0762">Sugar transport</keyword>
<keyword evidence="11" id="KW-1185">Reference proteome</keyword>
<dbReference type="AlphaFoldDB" id="A0A2S7IU07"/>
<sequence>FRFWGKSTSFLALLLTRSEPGSALSRPLCVGFSRIGIIAPHFGLILTYVALNVPFTIWVIDGFFRQVPKDLA</sequence>
<feature type="transmembrane region" description="Helical" evidence="9">
    <location>
        <begin position="35"/>
        <end position="60"/>
    </location>
</feature>
<evidence type="ECO:0000256" key="6">
    <source>
        <dbReference type="ARBA" id="ARBA00022692"/>
    </source>
</evidence>
<evidence type="ECO:0000256" key="4">
    <source>
        <dbReference type="ARBA" id="ARBA00022475"/>
    </source>
</evidence>
<keyword evidence="7 9" id="KW-1133">Transmembrane helix</keyword>
<evidence type="ECO:0000256" key="1">
    <source>
        <dbReference type="ARBA" id="ARBA00002264"/>
    </source>
</evidence>
<dbReference type="InterPro" id="IPR035906">
    <property type="entry name" value="MetI-like_sf"/>
</dbReference>
<comment type="caution">
    <text evidence="10">The sequence shown here is derived from an EMBL/GenBank/DDBJ whole genome shotgun (WGS) entry which is preliminary data.</text>
</comment>
<evidence type="ECO:0000256" key="9">
    <source>
        <dbReference type="SAM" id="Phobius"/>
    </source>
</evidence>
<organism evidence="10 11">
    <name type="scientific">Brucella oryzae</name>
    <dbReference type="NCBI Taxonomy" id="335286"/>
    <lineage>
        <taxon>Bacteria</taxon>
        <taxon>Pseudomonadati</taxon>
        <taxon>Pseudomonadota</taxon>
        <taxon>Alphaproteobacteria</taxon>
        <taxon>Hyphomicrobiales</taxon>
        <taxon>Brucellaceae</taxon>
        <taxon>Brucella/Ochrobactrum group</taxon>
        <taxon>Brucella</taxon>
    </lineage>
</organism>
<evidence type="ECO:0000256" key="5">
    <source>
        <dbReference type="ARBA" id="ARBA00022597"/>
    </source>
</evidence>
<gene>
    <name evidence="10" type="ORF">C3731_21830</name>
</gene>
<evidence type="ECO:0000256" key="3">
    <source>
        <dbReference type="ARBA" id="ARBA00022448"/>
    </source>
</evidence>
<dbReference type="SUPFAM" id="SSF161098">
    <property type="entry name" value="MetI-like"/>
    <property type="match status" value="1"/>
</dbReference>
<evidence type="ECO:0000256" key="7">
    <source>
        <dbReference type="ARBA" id="ARBA00022989"/>
    </source>
</evidence>
<keyword evidence="8 9" id="KW-0472">Membrane</keyword>
<keyword evidence="4" id="KW-1003">Cell membrane</keyword>
<dbReference type="Proteomes" id="UP000238493">
    <property type="component" value="Unassembled WGS sequence"/>
</dbReference>
<evidence type="ECO:0000313" key="10">
    <source>
        <dbReference type="EMBL" id="PQA71495.1"/>
    </source>
</evidence>
<keyword evidence="3" id="KW-0813">Transport</keyword>
<keyword evidence="6 9" id="KW-0812">Transmembrane</keyword>
<feature type="non-terminal residue" evidence="10">
    <location>
        <position position="1"/>
    </location>
</feature>
<dbReference type="EMBL" id="PTRC01000169">
    <property type="protein sequence ID" value="PQA71495.1"/>
    <property type="molecule type" value="Genomic_DNA"/>
</dbReference>
<comment type="function">
    <text evidence="1">Part of the ABC transporter complex MalEFGK involved in maltose/maltodextrin import. Probably responsible for the translocation of the substrate across the membrane.</text>
</comment>
<reference evidence="10 11" key="1">
    <citation type="submission" date="2018-02" db="EMBL/GenBank/DDBJ databases">
        <title>Draft genome sequence of Ochrobactrum oryzae found in Brazil.</title>
        <authorList>
            <person name="Cerdeira L."/>
            <person name="Andrade F."/>
            <person name="Zacariotto T."/>
            <person name="Barbosa B."/>
            <person name="Santos S."/>
            <person name="Cassetari V."/>
            <person name="Lincopan N."/>
        </authorList>
    </citation>
    <scope>NUCLEOTIDE SEQUENCE [LARGE SCALE GENOMIC DNA]</scope>
    <source>
        <strain evidence="10 11">OA447</strain>
    </source>
</reference>
<dbReference type="InterPro" id="IPR050901">
    <property type="entry name" value="BP-dep_ABC_trans_perm"/>
</dbReference>
<dbReference type="PANTHER" id="PTHR32243:SF50">
    <property type="entry name" value="MALTOSE_MALTODEXTRIN TRANSPORT SYSTEM PERMEASE PROTEIN MALG"/>
    <property type="match status" value="1"/>
</dbReference>
<protein>
    <submittedName>
        <fullName evidence="10">Maltose ABC transporter permease</fullName>
    </submittedName>
</protein>
<proteinExistence type="predicted"/>
<dbReference type="GO" id="GO:0005886">
    <property type="term" value="C:plasma membrane"/>
    <property type="evidence" value="ECO:0007669"/>
    <property type="project" value="UniProtKB-SubCell"/>
</dbReference>
<name>A0A2S7IU07_9HYPH</name>
<evidence type="ECO:0000256" key="8">
    <source>
        <dbReference type="ARBA" id="ARBA00023136"/>
    </source>
</evidence>
<dbReference type="Gene3D" id="1.10.3720.10">
    <property type="entry name" value="MetI-like"/>
    <property type="match status" value="1"/>
</dbReference>
<accession>A0A2S7IU07</accession>
<dbReference type="PANTHER" id="PTHR32243">
    <property type="entry name" value="MALTOSE TRANSPORT SYSTEM PERMEASE-RELATED"/>
    <property type="match status" value="1"/>
</dbReference>
<comment type="subcellular location">
    <subcellularLocation>
        <location evidence="2">Cell membrane</location>
        <topology evidence="2">Multi-pass membrane protein</topology>
    </subcellularLocation>
</comment>
<evidence type="ECO:0000313" key="11">
    <source>
        <dbReference type="Proteomes" id="UP000238493"/>
    </source>
</evidence>
<evidence type="ECO:0000256" key="2">
    <source>
        <dbReference type="ARBA" id="ARBA00004651"/>
    </source>
</evidence>
<feature type="non-terminal residue" evidence="10">
    <location>
        <position position="72"/>
    </location>
</feature>